<organism evidence="1 2">
    <name type="scientific">Phlebotomus papatasi</name>
    <name type="common">Sandfly</name>
    <dbReference type="NCBI Taxonomy" id="29031"/>
    <lineage>
        <taxon>Eukaryota</taxon>
        <taxon>Metazoa</taxon>
        <taxon>Ecdysozoa</taxon>
        <taxon>Arthropoda</taxon>
        <taxon>Hexapoda</taxon>
        <taxon>Insecta</taxon>
        <taxon>Pterygota</taxon>
        <taxon>Neoptera</taxon>
        <taxon>Endopterygota</taxon>
        <taxon>Diptera</taxon>
        <taxon>Nematocera</taxon>
        <taxon>Psychodoidea</taxon>
        <taxon>Psychodidae</taxon>
        <taxon>Phlebotomus</taxon>
        <taxon>Phlebotomus</taxon>
    </lineage>
</organism>
<dbReference type="EMBL" id="AJVK01008596">
    <property type="status" value="NOT_ANNOTATED_CDS"/>
    <property type="molecule type" value="Genomic_DNA"/>
</dbReference>
<accession>A0A1B0DQJ1</accession>
<dbReference type="RefSeq" id="XP_055703400.1">
    <property type="nucleotide sequence ID" value="XM_055847425.1"/>
</dbReference>
<dbReference type="AlphaFoldDB" id="A0A1B0DQJ1"/>
<evidence type="ECO:0008006" key="3">
    <source>
        <dbReference type="Google" id="ProtNLM"/>
    </source>
</evidence>
<dbReference type="InterPro" id="IPR050468">
    <property type="entry name" value="Cuticle_Struct_Prot"/>
</dbReference>
<dbReference type="PANTHER" id="PTHR10380">
    <property type="entry name" value="CUTICLE PROTEIN"/>
    <property type="match status" value="1"/>
</dbReference>
<proteinExistence type="predicted"/>
<name>A0A1B0DQJ1_PHLPP</name>
<dbReference type="GeneID" id="129801936"/>
<dbReference type="KEGG" id="ppap:129801936"/>
<dbReference type="GO" id="GO:0008010">
    <property type="term" value="F:structural constituent of chitin-based larval cuticle"/>
    <property type="evidence" value="ECO:0007669"/>
    <property type="project" value="TreeGrafter"/>
</dbReference>
<sequence>MSKVLRGSVKHFVSVQIHLKWLESKLILLAKMFKLFVFCVLIVAAVADHLDRDARVLDQRSEVNPDGSYQYSYQTSNGIAVQENGVGGQLSQGVAQWYAQDGTPVTLQWRADENGYQPSGDHLPTPPPVPAHVLRALEWIRTHPPRDEPVRRFF</sequence>
<dbReference type="Proteomes" id="UP000092462">
    <property type="component" value="Unassembled WGS sequence"/>
</dbReference>
<dbReference type="GO" id="GO:0062129">
    <property type="term" value="C:chitin-based extracellular matrix"/>
    <property type="evidence" value="ECO:0007669"/>
    <property type="project" value="TreeGrafter"/>
</dbReference>
<keyword evidence="2" id="KW-1185">Reference proteome</keyword>
<dbReference type="InterPro" id="IPR000618">
    <property type="entry name" value="Insect_cuticle"/>
</dbReference>
<dbReference type="PANTHER" id="PTHR10380:SF237">
    <property type="entry name" value="CUTICULAR PROTEIN 65AU, ISOFORM A-RELATED"/>
    <property type="match status" value="1"/>
</dbReference>
<protein>
    <recommendedName>
        <fullName evidence="3">Pupal cuticle protein</fullName>
    </recommendedName>
</protein>
<dbReference type="Pfam" id="PF00379">
    <property type="entry name" value="Chitin_bind_4"/>
    <property type="match status" value="1"/>
</dbReference>
<dbReference type="EnsemblMetazoa" id="PPAI010782-RA">
    <property type="protein sequence ID" value="PPAI010782-PA"/>
    <property type="gene ID" value="PPAI010782"/>
</dbReference>
<evidence type="ECO:0000313" key="2">
    <source>
        <dbReference type="Proteomes" id="UP000092462"/>
    </source>
</evidence>
<dbReference type="OrthoDB" id="6379191at2759"/>
<dbReference type="PROSITE" id="PS51155">
    <property type="entry name" value="CHIT_BIND_RR_2"/>
    <property type="match status" value="1"/>
</dbReference>
<dbReference type="VEuPathDB" id="VectorBase:PPAPM1_009471"/>
<dbReference type="VEuPathDB" id="VectorBase:PPAI010782"/>
<evidence type="ECO:0000313" key="1">
    <source>
        <dbReference type="EnsemblMetazoa" id="PPAI010782-PA"/>
    </source>
</evidence>
<reference evidence="1" key="1">
    <citation type="submission" date="2022-08" db="UniProtKB">
        <authorList>
            <consortium name="EnsemblMetazoa"/>
        </authorList>
    </citation>
    <scope>IDENTIFICATION</scope>
    <source>
        <strain evidence="1">Israel</strain>
    </source>
</reference>